<feature type="region of interest" description="Disordered" evidence="5">
    <location>
        <begin position="225"/>
        <end position="251"/>
    </location>
</feature>
<keyword evidence="7" id="KW-1185">Reference proteome</keyword>
<dbReference type="InterPro" id="IPR036322">
    <property type="entry name" value="WD40_repeat_dom_sf"/>
</dbReference>
<dbReference type="PANTHER" id="PTHR19842:SF2">
    <property type="entry name" value="WD REPEAT PROTEIN (AFU_ORTHOLOGUE AFUA_5G04300)"/>
    <property type="match status" value="1"/>
</dbReference>
<dbReference type="OrthoDB" id="10248252at2759"/>
<proteinExistence type="inferred from homology"/>
<dbReference type="InterPro" id="IPR019775">
    <property type="entry name" value="WD40_repeat_CS"/>
</dbReference>
<dbReference type="Pfam" id="PF00400">
    <property type="entry name" value="WD40"/>
    <property type="match status" value="3"/>
</dbReference>
<dbReference type="PROSITE" id="PS50082">
    <property type="entry name" value="WD_REPEATS_2"/>
    <property type="match status" value="2"/>
</dbReference>
<dbReference type="PROSITE" id="PS00678">
    <property type="entry name" value="WD_REPEATS_1"/>
    <property type="match status" value="2"/>
</dbReference>
<evidence type="ECO:0000256" key="2">
    <source>
        <dbReference type="ARBA" id="ARBA00022574"/>
    </source>
</evidence>
<feature type="compositionally biased region" description="Polar residues" evidence="5">
    <location>
        <begin position="225"/>
        <end position="236"/>
    </location>
</feature>
<reference evidence="6 7" key="1">
    <citation type="submission" date="2019-04" db="EMBL/GenBank/DDBJ databases">
        <title>High contiguity whole genome sequence and gene annotation resource for two Venturia nashicola isolates.</title>
        <authorList>
            <person name="Prokchorchik M."/>
            <person name="Won K."/>
            <person name="Lee Y."/>
            <person name="Choi E.D."/>
            <person name="Segonzac C."/>
            <person name="Sohn K.H."/>
        </authorList>
    </citation>
    <scope>NUCLEOTIDE SEQUENCE [LARGE SCALE GENOMIC DNA]</scope>
    <source>
        <strain evidence="6 7">PRI2</strain>
    </source>
</reference>
<dbReference type="SUPFAM" id="SSF50978">
    <property type="entry name" value="WD40 repeat-like"/>
    <property type="match status" value="1"/>
</dbReference>
<dbReference type="STRING" id="86259.A0A4Z1P786"/>
<gene>
    <name evidence="6" type="ORF">E6O75_ATG07695</name>
</gene>
<dbReference type="GO" id="GO:0031932">
    <property type="term" value="C:TORC2 complex"/>
    <property type="evidence" value="ECO:0007669"/>
    <property type="project" value="InterPro"/>
</dbReference>
<evidence type="ECO:0000256" key="4">
    <source>
        <dbReference type="PROSITE-ProRule" id="PRU00221"/>
    </source>
</evidence>
<dbReference type="Proteomes" id="UP000298493">
    <property type="component" value="Unassembled WGS sequence"/>
</dbReference>
<dbReference type="GO" id="GO:0031929">
    <property type="term" value="P:TOR signaling"/>
    <property type="evidence" value="ECO:0007669"/>
    <property type="project" value="InterPro"/>
</dbReference>
<dbReference type="GO" id="GO:0032956">
    <property type="term" value="P:regulation of actin cytoskeleton organization"/>
    <property type="evidence" value="ECO:0007669"/>
    <property type="project" value="TreeGrafter"/>
</dbReference>
<dbReference type="InterPro" id="IPR037588">
    <property type="entry name" value="MLST8"/>
</dbReference>
<feature type="region of interest" description="Disordered" evidence="5">
    <location>
        <begin position="39"/>
        <end position="116"/>
    </location>
</feature>
<feature type="region of interest" description="Disordered" evidence="5">
    <location>
        <begin position="269"/>
        <end position="299"/>
    </location>
</feature>
<sequence length="1489" mass="163620">MAQLSNRVSQVVDLTGDDSDVEFDETSISPFHKAMMKQFGARSSPVSKTPRTLLNDQHSSSRPTAAESLSTHVDLTIDGTSTTNGSHSQNVSSTNGTYTVNAPSVSPFQSSKPPLHVNPNGRKEYTNLSSSFTVHQSAPSLQLGINGSSRASSVTATTSLESQKRNAEQAFGPDRRTKTSTLSASIPSLSLSPHKIVKISREKDDKGRAGFGELLSTAEALVTGTQASPLPSTTRNLLVPPVRQSTPSSTAEFLRHSFHQSSLVSLPIEQDTQTSAPKSPVSSHSFSKSFSPPPLQRTSLGSSLRIVPIDDAVSSHQPGLRPDLLPTPPTGFNIMPSEWQLQYAARSPSTEARNLVTLQPSITAVTGYPSQVLPATASATQFGHRAFDSSILPKRQGSPFTDAELILLIYLKEECGISWTDLDRMMGRTTNCCATKYLRKEVGVKYRKPQLKYRERAAFIKVVLKTMPDATILKVWQLLSDFIETGLVPGGCSALYEETLSASSRDQIPSVPRRDNPNSSRKPATEVIFDATTVDTATVRGRLRPGARTGEGAMNVRAMMAREINLESEILSDEASIHTDIAYDSGSDVEYHVLARKDYPHGSSVRRKKPYLGHQERRGLISTLRTVEWEEGENWQGTSLHLDATASELQALTRCAISFLKCNKDAATSLTAAVGNASRSQIKEISRRAQLLPQFRDRTQKSIHAMLLDASTVELSQDPMRLRIAHIQTFPSEKQNSTCILQRELGGAKTALRRIRKTVYDSLTPSKSWTGTSGDVGTLAWSPDGQYFAAGSMCIVDPSSMQYNRQNNLLFGSMQHSTLFELPEHHRPREKSKEGVNASHSMHVSQDPRLFFTVSMVDFSRDGSRMFSVGYDNFLRSYQVGNGRCEQQWAVDYGTEVDLLSTSRHLDLLATGSRDVESGIRIYGALGENEELCRFGSGKAQTFLERKVFPSALRWGMHESVKNYLLAGFAPTSGDETYVTTHGETCLWDVCRNTPVSVTPPAGNIFDVAWSPRSARFATACSAYSHSKNKGTQSVIRICSTVNLDSWSHRGLELECPARDINDVIFSPFDENYVAAGATDSKVYIWDLRRPDNILQCFSHGAPLAELEPGRPQEDTDCGVRFCGWGEHRERLVTGSSDGVVKVWDIHRAPRDAHMRDLATFDTGIMSGAFNHDFSSLLIGEVNGTVNLLEVGVDPTTSLKNLEQFHFEPAAMAMEMKTGSDAAMTKEESGRAIAAEMIKTRKIQRRKWGGFPKRQAVQAKLYDGPYDYTPGSDELREKATVSQKSMMLEILDAKGKVVRDKEGRVIYREQCELPLCTSHLFTTEEEAGDSGRAVDRIPQALRDATTRALEGNETKEGKMVPGMLRCSHCHGLARPRVGDREQEEFPLCERCGFSCFRCGERVKVGLGVEKIGCGGCGLEWCVGALGYEVMSSSSGGGGGRAVRRDKPVGLLDDLELESHAAGLEDMGDLLHLVEDYYHNLWGDKPSSTL</sequence>
<dbReference type="Gene3D" id="2.130.10.10">
    <property type="entry name" value="YVTN repeat-like/Quinoprotein amine dehydrogenase"/>
    <property type="match status" value="1"/>
</dbReference>
<evidence type="ECO:0000256" key="1">
    <source>
        <dbReference type="ARBA" id="ARBA00009890"/>
    </source>
</evidence>
<keyword evidence="3" id="KW-0677">Repeat</keyword>
<dbReference type="InterPro" id="IPR015943">
    <property type="entry name" value="WD40/YVTN_repeat-like_dom_sf"/>
</dbReference>
<comment type="caution">
    <text evidence="6">The sequence shown here is derived from an EMBL/GenBank/DDBJ whole genome shotgun (WGS) entry which is preliminary data.</text>
</comment>
<feature type="region of interest" description="Disordered" evidence="5">
    <location>
        <begin position="154"/>
        <end position="184"/>
    </location>
</feature>
<feature type="repeat" description="WD" evidence="4">
    <location>
        <begin position="1054"/>
        <end position="1096"/>
    </location>
</feature>
<dbReference type="SMART" id="SM00320">
    <property type="entry name" value="WD40"/>
    <property type="match status" value="5"/>
</dbReference>
<organism evidence="6 7">
    <name type="scientific">Venturia nashicola</name>
    <dbReference type="NCBI Taxonomy" id="86259"/>
    <lineage>
        <taxon>Eukaryota</taxon>
        <taxon>Fungi</taxon>
        <taxon>Dikarya</taxon>
        <taxon>Ascomycota</taxon>
        <taxon>Pezizomycotina</taxon>
        <taxon>Dothideomycetes</taxon>
        <taxon>Pleosporomycetidae</taxon>
        <taxon>Venturiales</taxon>
        <taxon>Venturiaceae</taxon>
        <taxon>Venturia</taxon>
    </lineage>
</organism>
<feature type="compositionally biased region" description="Polar residues" evidence="5">
    <location>
        <begin position="44"/>
        <end position="112"/>
    </location>
</feature>
<evidence type="ECO:0000313" key="7">
    <source>
        <dbReference type="Proteomes" id="UP000298493"/>
    </source>
</evidence>
<evidence type="ECO:0000256" key="5">
    <source>
        <dbReference type="SAM" id="MobiDB-lite"/>
    </source>
</evidence>
<comment type="similarity">
    <text evidence="1">Belongs to the WD repeat LST8 family.</text>
</comment>
<dbReference type="PANTHER" id="PTHR19842">
    <property type="entry name" value="G BETA-LIKE PROTEIN GBL"/>
    <property type="match status" value="1"/>
</dbReference>
<name>A0A4Z1P786_9PEZI</name>
<feature type="compositionally biased region" description="Basic and acidic residues" evidence="5">
    <location>
        <begin position="162"/>
        <end position="177"/>
    </location>
</feature>
<dbReference type="GO" id="GO:0031931">
    <property type="term" value="C:TORC1 complex"/>
    <property type="evidence" value="ECO:0007669"/>
    <property type="project" value="InterPro"/>
</dbReference>
<dbReference type="EMBL" id="SNSC02000011">
    <property type="protein sequence ID" value="TID20235.1"/>
    <property type="molecule type" value="Genomic_DNA"/>
</dbReference>
<dbReference type="InterPro" id="IPR001680">
    <property type="entry name" value="WD40_rpt"/>
</dbReference>
<feature type="compositionally biased region" description="Low complexity" evidence="5">
    <location>
        <begin position="275"/>
        <end position="290"/>
    </location>
</feature>
<protein>
    <submittedName>
        <fullName evidence="6">Gb</fullName>
    </submittedName>
</protein>
<evidence type="ECO:0000256" key="3">
    <source>
        <dbReference type="ARBA" id="ARBA00022737"/>
    </source>
</evidence>
<feature type="repeat" description="WD" evidence="4">
    <location>
        <begin position="1125"/>
        <end position="1146"/>
    </location>
</feature>
<evidence type="ECO:0000313" key="6">
    <source>
        <dbReference type="EMBL" id="TID20235.1"/>
    </source>
</evidence>
<accession>A0A4Z1P786</accession>
<keyword evidence="2 4" id="KW-0853">WD repeat</keyword>